<dbReference type="Pfam" id="PF00196">
    <property type="entry name" value="GerE"/>
    <property type="match status" value="1"/>
</dbReference>
<dbReference type="GO" id="GO:0006355">
    <property type="term" value="P:regulation of DNA-templated transcription"/>
    <property type="evidence" value="ECO:0007669"/>
    <property type="project" value="InterPro"/>
</dbReference>
<evidence type="ECO:0000313" key="5">
    <source>
        <dbReference type="EMBL" id="MWV45974.1"/>
    </source>
</evidence>
<dbReference type="InterPro" id="IPR016032">
    <property type="entry name" value="Sig_transdc_resp-reg_C-effctor"/>
</dbReference>
<dbReference type="PANTHER" id="PTHR44688:SF16">
    <property type="entry name" value="DNA-BINDING TRANSCRIPTIONAL ACTIVATOR DEVR_DOSR"/>
    <property type="match status" value="1"/>
</dbReference>
<accession>A0A7X3IL76</accession>
<dbReference type="PROSITE" id="PS50043">
    <property type="entry name" value="HTH_LUXR_2"/>
    <property type="match status" value="1"/>
</dbReference>
<dbReference type="EMBL" id="WUBI01000003">
    <property type="protein sequence ID" value="MWV45974.1"/>
    <property type="molecule type" value="Genomic_DNA"/>
</dbReference>
<dbReference type="SMART" id="SM00421">
    <property type="entry name" value="HTH_LUXR"/>
    <property type="match status" value="1"/>
</dbReference>
<dbReference type="SUPFAM" id="SSF46894">
    <property type="entry name" value="C-terminal effector domain of the bipartite response regulators"/>
    <property type="match status" value="1"/>
</dbReference>
<protein>
    <submittedName>
        <fullName evidence="5">LuxR family transcriptional regulator</fullName>
    </submittedName>
</protein>
<dbReference type="Pfam" id="PF17874">
    <property type="entry name" value="TPR_MalT"/>
    <property type="match status" value="1"/>
</dbReference>
<gene>
    <name evidence="5" type="ORF">GRF59_20355</name>
</gene>
<dbReference type="InterPro" id="IPR027417">
    <property type="entry name" value="P-loop_NTPase"/>
</dbReference>
<dbReference type="SUPFAM" id="SSF48452">
    <property type="entry name" value="TPR-like"/>
    <property type="match status" value="1"/>
</dbReference>
<dbReference type="GO" id="GO:0003677">
    <property type="term" value="F:DNA binding"/>
    <property type="evidence" value="ECO:0007669"/>
    <property type="project" value="UniProtKB-KW"/>
</dbReference>
<keyword evidence="6" id="KW-1185">Reference proteome</keyword>
<evidence type="ECO:0000259" key="4">
    <source>
        <dbReference type="PROSITE" id="PS50043"/>
    </source>
</evidence>
<dbReference type="InterPro" id="IPR059106">
    <property type="entry name" value="WHD_MalT"/>
</dbReference>
<proteinExistence type="predicted"/>
<dbReference type="Proteomes" id="UP000460318">
    <property type="component" value="Unassembled WGS sequence"/>
</dbReference>
<evidence type="ECO:0000313" key="6">
    <source>
        <dbReference type="Proteomes" id="UP000460318"/>
    </source>
</evidence>
<dbReference type="PROSITE" id="PS00622">
    <property type="entry name" value="HTH_LUXR_1"/>
    <property type="match status" value="1"/>
</dbReference>
<reference evidence="5 6" key="1">
    <citation type="submission" date="2019-12" db="EMBL/GenBank/DDBJ databases">
        <title>Paenibacillus sp. nov., an endophytic bacterium isolated from the stem of Dendrobium.</title>
        <authorList>
            <person name="Zhao R."/>
        </authorList>
    </citation>
    <scope>NUCLEOTIDE SEQUENCE [LARGE SCALE GENOMIC DNA]</scope>
    <source>
        <strain evidence="5 6">HJL G12</strain>
    </source>
</reference>
<dbReference type="InterPro" id="IPR000792">
    <property type="entry name" value="Tscrpt_reg_LuxR_C"/>
</dbReference>
<sequence>MSLTTPVVLKTKITPPLCKEGLVERTRLLDWIQSGVRGRISLVCAPAGFGKTTLLIQWVHARHMQGAWLTLDERDNDPLRFWRYAVHSLAAVVPPALKPKITVLAEELNGLSLISFLDALMNELYELTEPLTWILDDYHVIGDPRIHESLSYFIEYMPEPLHLLVASRNELPFATVKWLSKSESRELGAAGLQFTPDETEILCREGLGPGMTHRQINELNLRTEGWATGLQLALLSLKSGQDIDHFIGQFQGSHRNVTDYIFHEVISGLPDELYQFVLKTSILERFDAEICEAVTEDQESRTKLMQIQKLNLFLIPLDETNEWFRYHHLFTGSIREYFKRHRPESWDRLHRLASEAFTQRGYMDEAIEYAVIAEDFHMAETLLENHIPALLKSGELGNLLRWLDSFPRSYALKPEVELFYAFVLVLTGRFVLAEQRLEHFENEQKDGHPDRWKQLQSGILFVRSNLMFASGDFGNWYAFIGTMLDDILPADPTFYKFNFNVREPFIRRTALGLKGALSPDMENIGGLYLGVLASHGLQESLVYYYVKQSLVEGYYEWNRIDDCRAAMEAMFPVASDAELPGLLLPMLLMRIELHLLEGRSRLAHDLIQEGLEHARVQWNQPWNSLLLARRMRLHVKEGKMSAAKKIAAMLCLSAKDRPTFQREYEYLSYVRLLGRQRKEAEALRLLEQLKPQSVREQLLSSIVEISILQALLEEQRGQRRAALHALHEALLIGERNGYVRSFLDEGKPLRALLTRYAAEAGIGPLDTAQEGEPRRARVSSDYVHSLLQQFSPAEADVIREASAALIEQLSRSETVLLQFIRKGASNKLIASELALSEGTVKVYLSRLYEKLGVSSRTQALLAAQELGLLP</sequence>
<dbReference type="PRINTS" id="PR00038">
    <property type="entry name" value="HTHLUXR"/>
</dbReference>
<dbReference type="SUPFAM" id="SSF52540">
    <property type="entry name" value="P-loop containing nucleoside triphosphate hydrolases"/>
    <property type="match status" value="1"/>
</dbReference>
<dbReference type="RefSeq" id="WP_160499554.1">
    <property type="nucleotide sequence ID" value="NZ_WUBI01000003.1"/>
</dbReference>
<evidence type="ECO:0000256" key="2">
    <source>
        <dbReference type="ARBA" id="ARBA00023125"/>
    </source>
</evidence>
<comment type="caution">
    <text evidence="5">The sequence shown here is derived from an EMBL/GenBank/DDBJ whole genome shotgun (WGS) entry which is preliminary data.</text>
</comment>
<dbReference type="Pfam" id="PF25873">
    <property type="entry name" value="WHD_MalT"/>
    <property type="match status" value="1"/>
</dbReference>
<dbReference type="InterPro" id="IPR041617">
    <property type="entry name" value="TPR_MalT"/>
</dbReference>
<evidence type="ECO:0000256" key="3">
    <source>
        <dbReference type="ARBA" id="ARBA00023163"/>
    </source>
</evidence>
<dbReference type="InterPro" id="IPR036388">
    <property type="entry name" value="WH-like_DNA-bd_sf"/>
</dbReference>
<dbReference type="InterPro" id="IPR011990">
    <property type="entry name" value="TPR-like_helical_dom_sf"/>
</dbReference>
<name>A0A7X3IL76_9BACL</name>
<keyword evidence="3" id="KW-0804">Transcription</keyword>
<organism evidence="5 6">
    <name type="scientific">Paenibacillus dendrobii</name>
    <dbReference type="NCBI Taxonomy" id="2691084"/>
    <lineage>
        <taxon>Bacteria</taxon>
        <taxon>Bacillati</taxon>
        <taxon>Bacillota</taxon>
        <taxon>Bacilli</taxon>
        <taxon>Bacillales</taxon>
        <taxon>Paenibacillaceae</taxon>
        <taxon>Paenibacillus</taxon>
    </lineage>
</organism>
<evidence type="ECO:0000256" key="1">
    <source>
        <dbReference type="ARBA" id="ARBA00023015"/>
    </source>
</evidence>
<dbReference type="AlphaFoldDB" id="A0A7X3IL76"/>
<dbReference type="Gene3D" id="3.40.50.300">
    <property type="entry name" value="P-loop containing nucleotide triphosphate hydrolases"/>
    <property type="match status" value="1"/>
</dbReference>
<keyword evidence="1" id="KW-0805">Transcription regulation</keyword>
<dbReference type="Gene3D" id="1.10.10.10">
    <property type="entry name" value="Winged helix-like DNA-binding domain superfamily/Winged helix DNA-binding domain"/>
    <property type="match status" value="1"/>
</dbReference>
<dbReference type="CDD" id="cd06170">
    <property type="entry name" value="LuxR_C_like"/>
    <property type="match status" value="1"/>
</dbReference>
<keyword evidence="2" id="KW-0238">DNA-binding</keyword>
<dbReference type="PANTHER" id="PTHR44688">
    <property type="entry name" value="DNA-BINDING TRANSCRIPTIONAL ACTIVATOR DEVR_DOSR"/>
    <property type="match status" value="1"/>
</dbReference>
<dbReference type="Gene3D" id="1.25.40.10">
    <property type="entry name" value="Tetratricopeptide repeat domain"/>
    <property type="match status" value="1"/>
</dbReference>
<feature type="domain" description="HTH luxR-type" evidence="4">
    <location>
        <begin position="802"/>
        <end position="867"/>
    </location>
</feature>